<accession>A0A6L3SWS0</accession>
<evidence type="ECO:0000256" key="9">
    <source>
        <dbReference type="ARBA" id="ARBA00023136"/>
    </source>
</evidence>
<evidence type="ECO:0000313" key="13">
    <source>
        <dbReference type="EMBL" id="KAB1078360.1"/>
    </source>
</evidence>
<reference evidence="13 14" key="1">
    <citation type="submission" date="2019-09" db="EMBL/GenBank/DDBJ databases">
        <title>YIM 48816 draft genome.</title>
        <authorList>
            <person name="Jiang L."/>
        </authorList>
    </citation>
    <scope>NUCLEOTIDE SEQUENCE [LARGE SCALE GENOMIC DNA]</scope>
    <source>
        <strain evidence="13 14">YIM 48816</strain>
    </source>
</reference>
<keyword evidence="9 11" id="KW-0472">Membrane</keyword>
<keyword evidence="6 11" id="KW-0812">Transmembrane</keyword>
<evidence type="ECO:0000256" key="11">
    <source>
        <dbReference type="SAM" id="Phobius"/>
    </source>
</evidence>
<feature type="compositionally biased region" description="Basic and acidic residues" evidence="10">
    <location>
        <begin position="113"/>
        <end position="134"/>
    </location>
</feature>
<evidence type="ECO:0000256" key="1">
    <source>
        <dbReference type="ARBA" id="ARBA00004383"/>
    </source>
</evidence>
<keyword evidence="3" id="KW-0813">Transport</keyword>
<evidence type="ECO:0000256" key="4">
    <source>
        <dbReference type="ARBA" id="ARBA00022475"/>
    </source>
</evidence>
<name>A0A6L3SWS0_9HYPH</name>
<evidence type="ECO:0000259" key="12">
    <source>
        <dbReference type="PROSITE" id="PS52015"/>
    </source>
</evidence>
<proteinExistence type="inferred from homology"/>
<feature type="region of interest" description="Disordered" evidence="10">
    <location>
        <begin position="65"/>
        <end position="159"/>
    </location>
</feature>
<dbReference type="GO" id="GO:0015031">
    <property type="term" value="P:protein transport"/>
    <property type="evidence" value="ECO:0007669"/>
    <property type="project" value="UniProtKB-KW"/>
</dbReference>
<dbReference type="OrthoDB" id="8441653at2"/>
<dbReference type="InterPro" id="IPR006260">
    <property type="entry name" value="TonB/TolA_C"/>
</dbReference>
<comment type="caution">
    <text evidence="13">The sequence shown here is derived from an EMBL/GenBank/DDBJ whole genome shotgun (WGS) entry which is preliminary data.</text>
</comment>
<dbReference type="PANTHER" id="PTHR33446">
    <property type="entry name" value="PROTEIN TONB-RELATED"/>
    <property type="match status" value="1"/>
</dbReference>
<keyword evidence="14" id="KW-1185">Reference proteome</keyword>
<gene>
    <name evidence="13" type="ORF">F6X53_14820</name>
</gene>
<dbReference type="Gene3D" id="3.30.1150.10">
    <property type="match status" value="1"/>
</dbReference>
<dbReference type="GO" id="GO:0098797">
    <property type="term" value="C:plasma membrane protein complex"/>
    <property type="evidence" value="ECO:0007669"/>
    <property type="project" value="TreeGrafter"/>
</dbReference>
<feature type="transmembrane region" description="Helical" evidence="11">
    <location>
        <begin position="23"/>
        <end position="43"/>
    </location>
</feature>
<evidence type="ECO:0000256" key="2">
    <source>
        <dbReference type="ARBA" id="ARBA00006555"/>
    </source>
</evidence>
<keyword evidence="5" id="KW-0997">Cell inner membrane</keyword>
<dbReference type="RefSeq" id="WP_151000980.1">
    <property type="nucleotide sequence ID" value="NZ_BPQY01000023.1"/>
</dbReference>
<dbReference type="Proteomes" id="UP000474159">
    <property type="component" value="Unassembled WGS sequence"/>
</dbReference>
<evidence type="ECO:0000313" key="14">
    <source>
        <dbReference type="Proteomes" id="UP000474159"/>
    </source>
</evidence>
<feature type="compositionally biased region" description="Low complexity" evidence="10">
    <location>
        <begin position="135"/>
        <end position="155"/>
    </location>
</feature>
<comment type="subcellular location">
    <subcellularLocation>
        <location evidence="1">Cell inner membrane</location>
        <topology evidence="1">Single-pass membrane protein</topology>
        <orientation evidence="1">Periplasmic side</orientation>
    </subcellularLocation>
</comment>
<evidence type="ECO:0000256" key="10">
    <source>
        <dbReference type="SAM" id="MobiDB-lite"/>
    </source>
</evidence>
<comment type="similarity">
    <text evidence="2">Belongs to the TonB family.</text>
</comment>
<feature type="domain" description="TonB C-terminal" evidence="12">
    <location>
        <begin position="180"/>
        <end position="271"/>
    </location>
</feature>
<dbReference type="InterPro" id="IPR037682">
    <property type="entry name" value="TonB_C"/>
</dbReference>
<dbReference type="GO" id="GO:0031992">
    <property type="term" value="F:energy transducer activity"/>
    <property type="evidence" value="ECO:0007669"/>
    <property type="project" value="TreeGrafter"/>
</dbReference>
<dbReference type="NCBIfam" id="TIGR01352">
    <property type="entry name" value="tonB_Cterm"/>
    <property type="match status" value="1"/>
</dbReference>
<dbReference type="SUPFAM" id="SSF74653">
    <property type="entry name" value="TolA/TonB C-terminal domain"/>
    <property type="match status" value="1"/>
</dbReference>
<evidence type="ECO:0000256" key="7">
    <source>
        <dbReference type="ARBA" id="ARBA00022927"/>
    </source>
</evidence>
<keyword evidence="7" id="KW-0653">Protein transport</keyword>
<protein>
    <submittedName>
        <fullName evidence="13">Energy transducer TonB</fullName>
    </submittedName>
</protein>
<dbReference type="EMBL" id="VZZK01000014">
    <property type="protein sequence ID" value="KAB1078360.1"/>
    <property type="molecule type" value="Genomic_DNA"/>
</dbReference>
<sequence>MTGADARAAEIVPVGPAGLAWPLWIAAAALVLLLHAGGLVLAIDDESPEEADALGATALEIGLDMTAPRREPTDLPPGPEADDAAASPAVVQQKAVADPTELPKAVPTETEDPDRIVAPEATRTPREEEPKVKAVEANPSAESVASEAAATPTSETMKEAARSTAPVLGTGASAQRVRTTWQRQLLAHLDRNKRYPGGAKHVTGQVTLSFVLDRLGHVVSATVLQGSGDPGLDGAALAMMKRSDPVPQPPPLVADEGLTFTIPVVFRSKQR</sequence>
<dbReference type="Pfam" id="PF03544">
    <property type="entry name" value="TonB_C"/>
    <property type="match status" value="1"/>
</dbReference>
<dbReference type="PROSITE" id="PS52015">
    <property type="entry name" value="TONB_CTD"/>
    <property type="match status" value="1"/>
</dbReference>
<evidence type="ECO:0000256" key="6">
    <source>
        <dbReference type="ARBA" id="ARBA00022692"/>
    </source>
</evidence>
<dbReference type="InterPro" id="IPR051045">
    <property type="entry name" value="TonB-dependent_transducer"/>
</dbReference>
<dbReference type="AlphaFoldDB" id="A0A6L3SWS0"/>
<evidence type="ECO:0000256" key="3">
    <source>
        <dbReference type="ARBA" id="ARBA00022448"/>
    </source>
</evidence>
<dbReference type="PANTHER" id="PTHR33446:SF2">
    <property type="entry name" value="PROTEIN TONB"/>
    <property type="match status" value="1"/>
</dbReference>
<keyword evidence="4" id="KW-1003">Cell membrane</keyword>
<organism evidence="13 14">
    <name type="scientific">Methylobacterium soli</name>
    <dbReference type="NCBI Taxonomy" id="553447"/>
    <lineage>
        <taxon>Bacteria</taxon>
        <taxon>Pseudomonadati</taxon>
        <taxon>Pseudomonadota</taxon>
        <taxon>Alphaproteobacteria</taxon>
        <taxon>Hyphomicrobiales</taxon>
        <taxon>Methylobacteriaceae</taxon>
        <taxon>Methylobacterium</taxon>
    </lineage>
</organism>
<evidence type="ECO:0000256" key="5">
    <source>
        <dbReference type="ARBA" id="ARBA00022519"/>
    </source>
</evidence>
<dbReference type="GO" id="GO:0055085">
    <property type="term" value="P:transmembrane transport"/>
    <property type="evidence" value="ECO:0007669"/>
    <property type="project" value="InterPro"/>
</dbReference>
<keyword evidence="8 11" id="KW-1133">Transmembrane helix</keyword>
<evidence type="ECO:0000256" key="8">
    <source>
        <dbReference type="ARBA" id="ARBA00022989"/>
    </source>
</evidence>